<proteinExistence type="predicted"/>
<dbReference type="RefSeq" id="XP_024740880.1">
    <property type="nucleotide sequence ID" value="XM_024871803.1"/>
</dbReference>
<evidence type="ECO:0000313" key="3">
    <source>
        <dbReference type="Proteomes" id="UP000235371"/>
    </source>
</evidence>
<accession>A0A2J6TLT7</accession>
<organism evidence="2 3">
    <name type="scientific">Hyaloscypha bicolor E</name>
    <dbReference type="NCBI Taxonomy" id="1095630"/>
    <lineage>
        <taxon>Eukaryota</taxon>
        <taxon>Fungi</taxon>
        <taxon>Dikarya</taxon>
        <taxon>Ascomycota</taxon>
        <taxon>Pezizomycotina</taxon>
        <taxon>Leotiomycetes</taxon>
        <taxon>Helotiales</taxon>
        <taxon>Hyaloscyphaceae</taxon>
        <taxon>Hyaloscypha</taxon>
        <taxon>Hyaloscypha bicolor</taxon>
    </lineage>
</organism>
<sequence length="96" mass="10422">MADICCSPSTSEFTCFPKLPREIQVQMSDMATYTQADSHPPRIHPIASDLDTRHPPSLDSDLRSVRGRSIPKSSSALPTGATHSPHCSPPVCNHVI</sequence>
<protein>
    <submittedName>
        <fullName evidence="2">Uncharacterized protein</fullName>
    </submittedName>
</protein>
<reference evidence="2 3" key="1">
    <citation type="submission" date="2016-04" db="EMBL/GenBank/DDBJ databases">
        <title>A degradative enzymes factory behind the ericoid mycorrhizal symbiosis.</title>
        <authorList>
            <consortium name="DOE Joint Genome Institute"/>
            <person name="Martino E."/>
            <person name="Morin E."/>
            <person name="Grelet G."/>
            <person name="Kuo A."/>
            <person name="Kohler A."/>
            <person name="Daghino S."/>
            <person name="Barry K."/>
            <person name="Choi C."/>
            <person name="Cichocki N."/>
            <person name="Clum A."/>
            <person name="Copeland A."/>
            <person name="Hainaut M."/>
            <person name="Haridas S."/>
            <person name="Labutti K."/>
            <person name="Lindquist E."/>
            <person name="Lipzen A."/>
            <person name="Khouja H.-R."/>
            <person name="Murat C."/>
            <person name="Ohm R."/>
            <person name="Olson A."/>
            <person name="Spatafora J."/>
            <person name="Veneault-Fourrey C."/>
            <person name="Henrissat B."/>
            <person name="Grigoriev I."/>
            <person name="Martin F."/>
            <person name="Perotto S."/>
        </authorList>
    </citation>
    <scope>NUCLEOTIDE SEQUENCE [LARGE SCALE GENOMIC DNA]</scope>
    <source>
        <strain evidence="2 3">E</strain>
    </source>
</reference>
<feature type="compositionally biased region" description="Basic and acidic residues" evidence="1">
    <location>
        <begin position="50"/>
        <end position="64"/>
    </location>
</feature>
<dbReference type="Proteomes" id="UP000235371">
    <property type="component" value="Unassembled WGS sequence"/>
</dbReference>
<name>A0A2J6TLT7_9HELO</name>
<dbReference type="GeneID" id="36579885"/>
<dbReference type="AlphaFoldDB" id="A0A2J6TLT7"/>
<dbReference type="EMBL" id="KZ613774">
    <property type="protein sequence ID" value="PMD63976.1"/>
    <property type="molecule type" value="Genomic_DNA"/>
</dbReference>
<feature type="region of interest" description="Disordered" evidence="1">
    <location>
        <begin position="34"/>
        <end position="96"/>
    </location>
</feature>
<dbReference type="InParanoid" id="A0A2J6TLT7"/>
<evidence type="ECO:0000256" key="1">
    <source>
        <dbReference type="SAM" id="MobiDB-lite"/>
    </source>
</evidence>
<evidence type="ECO:0000313" key="2">
    <source>
        <dbReference type="EMBL" id="PMD63976.1"/>
    </source>
</evidence>
<keyword evidence="3" id="KW-1185">Reference proteome</keyword>
<gene>
    <name evidence="2" type="ORF">K444DRAFT_309995</name>
</gene>